<dbReference type="AlphaFoldDB" id="A0A699HKA7"/>
<dbReference type="GO" id="GO:0003964">
    <property type="term" value="F:RNA-directed DNA polymerase activity"/>
    <property type="evidence" value="ECO:0007669"/>
    <property type="project" value="UniProtKB-KW"/>
</dbReference>
<comment type="caution">
    <text evidence="2">The sequence shown here is derived from an EMBL/GenBank/DDBJ whole genome shotgun (WGS) entry which is preliminary data.</text>
</comment>
<keyword evidence="2" id="KW-0695">RNA-directed DNA polymerase</keyword>
<keyword evidence="1" id="KW-1133">Transmembrane helix</keyword>
<name>A0A699HKA7_TANCI</name>
<sequence length="386" mass="44042">MLNFPFNKRLSDMQAADLERNVSRDEIRLAFWNCGENKSLGPDGCTFEFFRKYWNIVGPDFCEAVEYFFETDLFSKVCNSSFVALIPKVADAKFVNDFRPISLIGSVYKAVMKILANRLALVIADLVFDTQSAFIANRQILDGPFILNEILHWCKRKKNKPCFFKLTLLRHMTRLAGIIYQMFLRLSGLVRLGVNGFVKIMWGAWDKILASKKNGGLGVSSFHALNHALLLKWVWRFISQDGSLWFRVIQALYGPSIVSHPVNLLSDWCSIVRELHLLTDKESDKEVLVADKMKAVVGHSFRRPVRAGFEHQQMVDLNSLLESVSLSQSHDRWFCDLTGDEEFRVKEMRVSPDHYLPDMSMVGVGLAGSYVLFGLAELVFIYSSSV</sequence>
<dbReference type="InterPro" id="IPR052343">
    <property type="entry name" value="Retrotransposon-Effector_Assoc"/>
</dbReference>
<dbReference type="PANTHER" id="PTHR46890">
    <property type="entry name" value="NON-LTR RETROLELEMENT REVERSE TRANSCRIPTASE-LIKE PROTEIN-RELATED"/>
    <property type="match status" value="1"/>
</dbReference>
<dbReference type="PANTHER" id="PTHR46890:SF50">
    <property type="entry name" value="RNA-DIRECTED DNA POLYMERASE, EUKARYOTA, REVERSE TRANSCRIPTASE ZINC-BINDING DOMAIN PROTEIN-RELATED"/>
    <property type="match status" value="1"/>
</dbReference>
<protein>
    <submittedName>
        <fullName evidence="2">RNA-directed DNA polymerase, eukaryota, reverse transcriptase zinc-binding domain protein</fullName>
    </submittedName>
</protein>
<gene>
    <name evidence="2" type="ORF">Tci_415210</name>
</gene>
<reference evidence="2" key="1">
    <citation type="journal article" date="2019" name="Sci. Rep.">
        <title>Draft genome of Tanacetum cinerariifolium, the natural source of mosquito coil.</title>
        <authorList>
            <person name="Yamashiro T."/>
            <person name="Shiraishi A."/>
            <person name="Satake H."/>
            <person name="Nakayama K."/>
        </authorList>
    </citation>
    <scope>NUCLEOTIDE SEQUENCE</scope>
</reference>
<evidence type="ECO:0000256" key="1">
    <source>
        <dbReference type="SAM" id="Phobius"/>
    </source>
</evidence>
<evidence type="ECO:0000313" key="2">
    <source>
        <dbReference type="EMBL" id="GEY43236.1"/>
    </source>
</evidence>
<proteinExistence type="predicted"/>
<keyword evidence="1" id="KW-0472">Membrane</keyword>
<feature type="transmembrane region" description="Helical" evidence="1">
    <location>
        <begin position="359"/>
        <end position="382"/>
    </location>
</feature>
<accession>A0A699HKA7</accession>
<dbReference type="EMBL" id="BKCJ010178073">
    <property type="protein sequence ID" value="GEY43236.1"/>
    <property type="molecule type" value="Genomic_DNA"/>
</dbReference>
<organism evidence="2">
    <name type="scientific">Tanacetum cinerariifolium</name>
    <name type="common">Dalmatian daisy</name>
    <name type="synonym">Chrysanthemum cinerariifolium</name>
    <dbReference type="NCBI Taxonomy" id="118510"/>
    <lineage>
        <taxon>Eukaryota</taxon>
        <taxon>Viridiplantae</taxon>
        <taxon>Streptophyta</taxon>
        <taxon>Embryophyta</taxon>
        <taxon>Tracheophyta</taxon>
        <taxon>Spermatophyta</taxon>
        <taxon>Magnoliopsida</taxon>
        <taxon>eudicotyledons</taxon>
        <taxon>Gunneridae</taxon>
        <taxon>Pentapetalae</taxon>
        <taxon>asterids</taxon>
        <taxon>campanulids</taxon>
        <taxon>Asterales</taxon>
        <taxon>Asteraceae</taxon>
        <taxon>Asteroideae</taxon>
        <taxon>Anthemideae</taxon>
        <taxon>Anthemidinae</taxon>
        <taxon>Tanacetum</taxon>
    </lineage>
</organism>
<keyword evidence="2" id="KW-0808">Transferase</keyword>
<keyword evidence="2" id="KW-0548">Nucleotidyltransferase</keyword>
<keyword evidence="1" id="KW-0812">Transmembrane</keyword>